<feature type="domain" description="HTH cro/C1-type" evidence="1">
    <location>
        <begin position="21"/>
        <end position="77"/>
    </location>
</feature>
<dbReference type="SUPFAM" id="SSF47413">
    <property type="entry name" value="lambda repressor-like DNA-binding domains"/>
    <property type="match status" value="1"/>
</dbReference>
<dbReference type="RefSeq" id="WP_015749993.1">
    <property type="nucleotide sequence ID" value="NC_013235.1"/>
</dbReference>
<dbReference type="Pfam" id="PF01381">
    <property type="entry name" value="HTH_3"/>
    <property type="match status" value="1"/>
</dbReference>
<name>C8X9Y4_NAKMY</name>
<dbReference type="KEGG" id="nml:Namu_4910"/>
<evidence type="ECO:0000259" key="1">
    <source>
        <dbReference type="PROSITE" id="PS50943"/>
    </source>
</evidence>
<dbReference type="Gene3D" id="1.10.260.40">
    <property type="entry name" value="lambda repressor-like DNA-binding domains"/>
    <property type="match status" value="1"/>
</dbReference>
<reference evidence="2 3" key="2">
    <citation type="journal article" date="2010" name="Stand. Genomic Sci.">
        <title>Complete genome sequence of Nakamurella multipartita type strain (Y-104).</title>
        <authorList>
            <person name="Tice H."/>
            <person name="Mayilraj S."/>
            <person name="Sims D."/>
            <person name="Lapidus A."/>
            <person name="Nolan M."/>
            <person name="Lucas S."/>
            <person name="Glavina Del Rio T."/>
            <person name="Copeland A."/>
            <person name="Cheng J.F."/>
            <person name="Meincke L."/>
            <person name="Bruce D."/>
            <person name="Goodwin L."/>
            <person name="Pitluck S."/>
            <person name="Ivanova N."/>
            <person name="Mavromatis K."/>
            <person name="Ovchinnikova G."/>
            <person name="Pati A."/>
            <person name="Chen A."/>
            <person name="Palaniappan K."/>
            <person name="Land M."/>
            <person name="Hauser L."/>
            <person name="Chang Y.J."/>
            <person name="Jeffries C.D."/>
            <person name="Detter J.C."/>
            <person name="Brettin T."/>
            <person name="Rohde M."/>
            <person name="Goker M."/>
            <person name="Bristow J."/>
            <person name="Eisen J.A."/>
            <person name="Markowitz V."/>
            <person name="Hugenholtz P."/>
            <person name="Kyrpides N.C."/>
            <person name="Klenk H.P."/>
            <person name="Chen F."/>
        </authorList>
    </citation>
    <scope>NUCLEOTIDE SEQUENCE [LARGE SCALE GENOMIC DNA]</scope>
    <source>
        <strain evidence="3">ATCC 700099 / DSM 44233 / CIP 104796 / JCM 9543 / NBRC 105858 / Y-104</strain>
    </source>
</reference>
<keyword evidence="3" id="KW-1185">Reference proteome</keyword>
<dbReference type="InterPro" id="IPR010982">
    <property type="entry name" value="Lambda_DNA-bd_dom_sf"/>
</dbReference>
<dbReference type="PROSITE" id="PS50943">
    <property type="entry name" value="HTH_CROC1"/>
    <property type="match status" value="1"/>
</dbReference>
<organism evidence="2 3">
    <name type="scientific">Nakamurella multipartita (strain ATCC 700099 / DSM 44233 / CIP 104796 / JCM 9543 / NBRC 105858 / Y-104)</name>
    <name type="common">Microsphaera multipartita</name>
    <dbReference type="NCBI Taxonomy" id="479431"/>
    <lineage>
        <taxon>Bacteria</taxon>
        <taxon>Bacillati</taxon>
        <taxon>Actinomycetota</taxon>
        <taxon>Actinomycetes</taxon>
        <taxon>Nakamurellales</taxon>
        <taxon>Nakamurellaceae</taxon>
        <taxon>Nakamurella</taxon>
    </lineage>
</organism>
<dbReference type="InParanoid" id="C8X9Y4"/>
<dbReference type="OrthoDB" id="5190137at2"/>
<dbReference type="CDD" id="cd00093">
    <property type="entry name" value="HTH_XRE"/>
    <property type="match status" value="1"/>
</dbReference>
<dbReference type="SMART" id="SM00530">
    <property type="entry name" value="HTH_XRE"/>
    <property type="match status" value="1"/>
</dbReference>
<dbReference type="AlphaFoldDB" id="C8X9Y4"/>
<dbReference type="GO" id="GO:0003677">
    <property type="term" value="F:DNA binding"/>
    <property type="evidence" value="ECO:0007669"/>
    <property type="project" value="InterPro"/>
</dbReference>
<protein>
    <submittedName>
        <fullName evidence="2">Transcriptional regulator, XRE family</fullName>
    </submittedName>
</protein>
<dbReference type="EMBL" id="CP001737">
    <property type="protein sequence ID" value="ACV81184.1"/>
    <property type="molecule type" value="Genomic_DNA"/>
</dbReference>
<sequence>MSQAYDSRSQQAFAAAVCRVMRESRRRQKLTQAEVAQRTNGLVSKAALANYETGHRSLRVDVLWVIAGALGEDLGTLLSAAERNVATRPSPFGTGSIAVDVQEVMASSDPRLAVVKRWFELRANSSSTMTLDDGAIHALAALMNVRPDECRRLLMTSSRSARPQTATVATGS</sequence>
<evidence type="ECO:0000313" key="2">
    <source>
        <dbReference type="EMBL" id="ACV81184.1"/>
    </source>
</evidence>
<dbReference type="HOGENOM" id="CLU_1553644_0_0_11"/>
<gene>
    <name evidence="2" type="ordered locus">Namu_4910</name>
</gene>
<reference evidence="3" key="1">
    <citation type="submission" date="2009-09" db="EMBL/GenBank/DDBJ databases">
        <title>The complete genome of Nakamurella multipartita DSM 44233.</title>
        <authorList>
            <consortium name="US DOE Joint Genome Institute (JGI-PGF)"/>
            <person name="Lucas S."/>
            <person name="Copeland A."/>
            <person name="Lapidus A."/>
            <person name="Glavina del Rio T."/>
            <person name="Dalin E."/>
            <person name="Tice H."/>
            <person name="Bruce D."/>
            <person name="Goodwin L."/>
            <person name="Pitluck S."/>
            <person name="Kyrpides N."/>
            <person name="Mavromatis K."/>
            <person name="Ivanova N."/>
            <person name="Ovchinnikova G."/>
            <person name="Sims D."/>
            <person name="Meincke L."/>
            <person name="Brettin T."/>
            <person name="Detter J.C."/>
            <person name="Han C."/>
            <person name="Larimer F."/>
            <person name="Land M."/>
            <person name="Hauser L."/>
            <person name="Markowitz V."/>
            <person name="Cheng J.-F."/>
            <person name="Hugenholtz P."/>
            <person name="Woyke T."/>
            <person name="Wu D."/>
            <person name="Klenk H.-P."/>
            <person name="Eisen J.A."/>
        </authorList>
    </citation>
    <scope>NUCLEOTIDE SEQUENCE [LARGE SCALE GENOMIC DNA]</scope>
    <source>
        <strain evidence="3">ATCC 700099 / DSM 44233 / CIP 104796 / JCM 9543 / NBRC 105858 / Y-104</strain>
    </source>
</reference>
<accession>C8X9Y4</accession>
<dbReference type="InterPro" id="IPR001387">
    <property type="entry name" value="Cro/C1-type_HTH"/>
</dbReference>
<dbReference type="Proteomes" id="UP000002218">
    <property type="component" value="Chromosome"/>
</dbReference>
<evidence type="ECO:0000313" key="3">
    <source>
        <dbReference type="Proteomes" id="UP000002218"/>
    </source>
</evidence>
<proteinExistence type="predicted"/>